<protein>
    <submittedName>
        <fullName evidence="2">ImmA/IrrE family metallo-endopeptidase</fullName>
    </submittedName>
</protein>
<proteinExistence type="predicted"/>
<evidence type="ECO:0000313" key="3">
    <source>
        <dbReference type="Proteomes" id="UP001368328"/>
    </source>
</evidence>
<sequence length="200" mass="23988">MKYNSNLLEDWIKDFYCKIDIYHPHQLDLSEIGARLGLYIHFERFSSRIYNGEIIIDSRLSPQEQWEDFGHELCHLLRHYGNQTYMTMPFLDYQETQAENFALHFCVPTFMLFKNQVANYVNVQDGIPFVTEKFNVTEKFAKKRLIHFRNQIQQSKTDQEFRKHMNLLYPKSSPDNWSNETKLLLDKLNKQIKVKELQGV</sequence>
<organism evidence="2 3">
    <name type="scientific">Metabacillus rhizosphaerae</name>
    <dbReference type="NCBI Taxonomy" id="3117747"/>
    <lineage>
        <taxon>Bacteria</taxon>
        <taxon>Bacillati</taxon>
        <taxon>Bacillota</taxon>
        <taxon>Bacilli</taxon>
        <taxon>Bacillales</taxon>
        <taxon>Bacillaceae</taxon>
        <taxon>Metabacillus</taxon>
    </lineage>
</organism>
<reference evidence="2 3" key="1">
    <citation type="submission" date="2024-02" db="EMBL/GenBank/DDBJ databases">
        <title>Seven novel Bacillus-like species.</title>
        <authorList>
            <person name="Liu G."/>
        </authorList>
    </citation>
    <scope>NUCLEOTIDE SEQUENCE [LARGE SCALE GENOMIC DNA]</scope>
    <source>
        <strain evidence="2 3">FJAT-53654</strain>
    </source>
</reference>
<dbReference type="Proteomes" id="UP001368328">
    <property type="component" value="Chromosome"/>
</dbReference>
<dbReference type="RefSeq" id="WP_338788767.1">
    <property type="nucleotide sequence ID" value="NZ_CP147403.1"/>
</dbReference>
<gene>
    <name evidence="2" type="ORF">WCV66_09395</name>
</gene>
<name>A0ABZ2MY74_9BACI</name>
<dbReference type="EMBL" id="CP147403">
    <property type="protein sequence ID" value="WXB90387.1"/>
    <property type="molecule type" value="Genomic_DNA"/>
</dbReference>
<keyword evidence="3" id="KW-1185">Reference proteome</keyword>
<evidence type="ECO:0000259" key="1">
    <source>
        <dbReference type="Pfam" id="PF06114"/>
    </source>
</evidence>
<evidence type="ECO:0000313" key="2">
    <source>
        <dbReference type="EMBL" id="WXB90387.1"/>
    </source>
</evidence>
<dbReference type="Pfam" id="PF06114">
    <property type="entry name" value="Peptidase_M78"/>
    <property type="match status" value="1"/>
</dbReference>
<dbReference type="InterPro" id="IPR010359">
    <property type="entry name" value="IrrE_HExxH"/>
</dbReference>
<feature type="domain" description="IrrE N-terminal-like" evidence="1">
    <location>
        <begin position="41"/>
        <end position="145"/>
    </location>
</feature>
<accession>A0ABZ2MY74</accession>